<keyword evidence="3" id="KW-1185">Reference proteome</keyword>
<accession>A0ABU6XUD4</accession>
<evidence type="ECO:0000313" key="3">
    <source>
        <dbReference type="Proteomes" id="UP001341840"/>
    </source>
</evidence>
<gene>
    <name evidence="2" type="ORF">PIB30_093772</name>
</gene>
<evidence type="ECO:0000313" key="2">
    <source>
        <dbReference type="EMBL" id="MED6201322.1"/>
    </source>
</evidence>
<sequence length="169" mass="18806">MARRRRPRTLPFAPDHFVPAVPPPRPAPPRPLPQPVRGVPHRRVRFSTAPEYRCMFVRPAHPPPPPSVLVAAIPDDIPSELSQDLSNDVSDDRETLIEMSQIARYTVRSRSTPCGRTINNNAALTLHPCGRAGIGRMHPEMLPVTREVARGDRATARCPVSHFLIGENK</sequence>
<dbReference type="EMBL" id="JASCZI010213473">
    <property type="protein sequence ID" value="MED6201322.1"/>
    <property type="molecule type" value="Genomic_DNA"/>
</dbReference>
<evidence type="ECO:0000256" key="1">
    <source>
        <dbReference type="SAM" id="MobiDB-lite"/>
    </source>
</evidence>
<protein>
    <submittedName>
        <fullName evidence="2">Uncharacterized protein</fullName>
    </submittedName>
</protein>
<feature type="region of interest" description="Disordered" evidence="1">
    <location>
        <begin position="1"/>
        <end position="38"/>
    </location>
</feature>
<dbReference type="Proteomes" id="UP001341840">
    <property type="component" value="Unassembled WGS sequence"/>
</dbReference>
<comment type="caution">
    <text evidence="2">The sequence shown here is derived from an EMBL/GenBank/DDBJ whole genome shotgun (WGS) entry which is preliminary data.</text>
</comment>
<name>A0ABU6XUD4_9FABA</name>
<reference evidence="2 3" key="1">
    <citation type="journal article" date="2023" name="Plants (Basel)">
        <title>Bridging the Gap: Combining Genomics and Transcriptomics Approaches to Understand Stylosanthes scabra, an Orphan Legume from the Brazilian Caatinga.</title>
        <authorList>
            <person name="Ferreira-Neto J.R.C."/>
            <person name="da Silva M.D."/>
            <person name="Binneck E."/>
            <person name="de Melo N.F."/>
            <person name="da Silva R.H."/>
            <person name="de Melo A.L.T.M."/>
            <person name="Pandolfi V."/>
            <person name="Bustamante F.O."/>
            <person name="Brasileiro-Vidal A.C."/>
            <person name="Benko-Iseppon A.M."/>
        </authorList>
    </citation>
    <scope>NUCLEOTIDE SEQUENCE [LARGE SCALE GENOMIC DNA]</scope>
    <source>
        <tissue evidence="2">Leaves</tissue>
    </source>
</reference>
<feature type="compositionally biased region" description="Pro residues" evidence="1">
    <location>
        <begin position="20"/>
        <end position="34"/>
    </location>
</feature>
<organism evidence="2 3">
    <name type="scientific">Stylosanthes scabra</name>
    <dbReference type="NCBI Taxonomy" id="79078"/>
    <lineage>
        <taxon>Eukaryota</taxon>
        <taxon>Viridiplantae</taxon>
        <taxon>Streptophyta</taxon>
        <taxon>Embryophyta</taxon>
        <taxon>Tracheophyta</taxon>
        <taxon>Spermatophyta</taxon>
        <taxon>Magnoliopsida</taxon>
        <taxon>eudicotyledons</taxon>
        <taxon>Gunneridae</taxon>
        <taxon>Pentapetalae</taxon>
        <taxon>rosids</taxon>
        <taxon>fabids</taxon>
        <taxon>Fabales</taxon>
        <taxon>Fabaceae</taxon>
        <taxon>Papilionoideae</taxon>
        <taxon>50 kb inversion clade</taxon>
        <taxon>dalbergioids sensu lato</taxon>
        <taxon>Dalbergieae</taxon>
        <taxon>Pterocarpus clade</taxon>
        <taxon>Stylosanthes</taxon>
    </lineage>
</organism>
<proteinExistence type="predicted"/>